<dbReference type="SMART" id="SM00487">
    <property type="entry name" value="DEXDc"/>
    <property type="match status" value="1"/>
</dbReference>
<evidence type="ECO:0000313" key="9">
    <source>
        <dbReference type="Proteomes" id="UP000681526"/>
    </source>
</evidence>
<evidence type="ECO:0000256" key="1">
    <source>
        <dbReference type="ARBA" id="ARBA00022741"/>
    </source>
</evidence>
<dbReference type="RefSeq" id="WP_213484215.1">
    <property type="nucleotide sequence ID" value="NZ_CAJRAY010000038.1"/>
</dbReference>
<dbReference type="EMBL" id="CAJRAY010000038">
    <property type="protein sequence ID" value="CAG5084978.1"/>
    <property type="molecule type" value="Genomic_DNA"/>
</dbReference>
<dbReference type="SMART" id="SM00847">
    <property type="entry name" value="HA2"/>
    <property type="match status" value="1"/>
</dbReference>
<dbReference type="InterPro" id="IPR007502">
    <property type="entry name" value="Helicase-assoc_dom"/>
</dbReference>
<dbReference type="PROSITE" id="PS51194">
    <property type="entry name" value="HELICASE_CTER"/>
    <property type="match status" value="1"/>
</dbReference>
<evidence type="ECO:0000256" key="4">
    <source>
        <dbReference type="ARBA" id="ARBA00022840"/>
    </source>
</evidence>
<proteinExistence type="predicted"/>
<dbReference type="GO" id="GO:0016787">
    <property type="term" value="F:hydrolase activity"/>
    <property type="evidence" value="ECO:0007669"/>
    <property type="project" value="UniProtKB-KW"/>
</dbReference>
<sequence>MPVDSAVPRLLEALREHGGAVLTAAPGAGKTTRVPLRLLGEPWLDGRRILMLEPRRMAARSAAAYMASLLGERLGRTVGYRIRMESRVSPDTRIEVVTEGVLTRMLQSDPSLEGYGVVIFDEFHERSLHADLGLALCLEAKQVLRDDLRLLVMSATLDSGPVAELMGGVPVVASEGRQYPVETRYMPKPADVPLEEHVVRAIRRALAEETGGLLVFLPGEREIRRTAALLGAPEGTAVLPLYGALPQQEQDRALADPEPGIRKIVLATTIAETSLTVSGIRVVIDSGLKRVPKFSPRTGMTRLATTPVSLDSAEQRRGRAGRLEPGVCYRLWSEEQERAMPKAIVPEMLEADLAPLLLELDAWGASDPRALPFLDPPPEAALAQAAELLEQLGARNADGKLTPHGRRMAETGLHPRLAHMAIKALELGQGALACELAALLEERDVLLNQGPEGPDVQVQPRLQTLRAAAAGRIPSGVHESAARRAAAEAAHLKRQFGVPEHERPDDRFAGLLLGFAYPDRIGMRRNSGTPGSGAAFTLAVGRGAALPAGSPLASEPFIVAAELDDAGADSRIRLAAPFDASWFEAHFADKVREEKSVAWDRQSGTVRARRLVRFGALVLKETALDKPEPEEIAKALLDALRAEGLDRLPWTKQARQLRGRLAALHRLDPSWPDVSDEALLASLEEWLLPYVIGMKSLDDLKRLDLAAALELMLDWNRRRELDEEAPTHYRVPSGSRIAIDYSDPSAPVLAARLQELFGMSRTPVIGYGRLSLTLHILSPAMRPVQVTQDLEGFWKNGYFEVKKELKGRYPKHYWPDDPATATATSRVRPQPREGRE</sequence>
<dbReference type="InterPro" id="IPR010225">
    <property type="entry name" value="HrpB"/>
</dbReference>
<dbReference type="NCBIfam" id="TIGR01970">
    <property type="entry name" value="DEAH_box_HrpB"/>
    <property type="match status" value="1"/>
</dbReference>
<dbReference type="InterPro" id="IPR056329">
    <property type="entry name" value="CON_HrpB"/>
</dbReference>
<feature type="region of interest" description="Disordered" evidence="5">
    <location>
        <begin position="812"/>
        <end position="836"/>
    </location>
</feature>
<evidence type="ECO:0000256" key="2">
    <source>
        <dbReference type="ARBA" id="ARBA00022801"/>
    </source>
</evidence>
<protein>
    <submittedName>
        <fullName evidence="8">ATP-dependent helicase HrpB</fullName>
        <ecNumber evidence="8">3.6.4.-</ecNumber>
    </submittedName>
</protein>
<dbReference type="Pfam" id="PF08482">
    <property type="entry name" value="HrpB_C"/>
    <property type="match status" value="1"/>
</dbReference>
<evidence type="ECO:0000256" key="5">
    <source>
        <dbReference type="SAM" id="MobiDB-lite"/>
    </source>
</evidence>
<dbReference type="PANTHER" id="PTHR43519">
    <property type="entry name" value="ATP-DEPENDENT RNA HELICASE HRPB"/>
    <property type="match status" value="1"/>
</dbReference>
<keyword evidence="4" id="KW-0067">ATP-binding</keyword>
<dbReference type="GO" id="GO:0004386">
    <property type="term" value="F:helicase activity"/>
    <property type="evidence" value="ECO:0007669"/>
    <property type="project" value="UniProtKB-KW"/>
</dbReference>
<evidence type="ECO:0000259" key="6">
    <source>
        <dbReference type="PROSITE" id="PS51192"/>
    </source>
</evidence>
<keyword evidence="2 8" id="KW-0378">Hydrolase</keyword>
<dbReference type="InterPro" id="IPR011545">
    <property type="entry name" value="DEAD/DEAH_box_helicase_dom"/>
</dbReference>
<reference evidence="8 9" key="1">
    <citation type="submission" date="2021-04" db="EMBL/GenBank/DDBJ databases">
        <authorList>
            <person name="Rakotoarivonina H."/>
        </authorList>
    </citation>
    <scope>NUCLEOTIDE SEQUENCE [LARGE SCALE GENOMIC DNA]</scope>
    <source>
        <strain evidence="8 9">XE</strain>
    </source>
</reference>
<dbReference type="PANTHER" id="PTHR43519:SF1">
    <property type="entry name" value="ATP-DEPENDENT RNA HELICASE HRPB"/>
    <property type="match status" value="1"/>
</dbReference>
<dbReference type="CDD" id="cd17990">
    <property type="entry name" value="DEXHc_HrpB"/>
    <property type="match status" value="1"/>
</dbReference>
<feature type="domain" description="Helicase C-terminal" evidence="7">
    <location>
        <begin position="193"/>
        <end position="364"/>
    </location>
</feature>
<dbReference type="InterPro" id="IPR001650">
    <property type="entry name" value="Helicase_C-like"/>
</dbReference>
<keyword evidence="3 8" id="KW-0347">Helicase</keyword>
<accession>A0ABN7RWM1</accession>
<dbReference type="Proteomes" id="UP000681526">
    <property type="component" value="Unassembled WGS sequence"/>
</dbReference>
<dbReference type="SMART" id="SM00490">
    <property type="entry name" value="HELICc"/>
    <property type="match status" value="1"/>
</dbReference>
<organism evidence="8 9">
    <name type="scientific">Thermobacillus xylanilyticus</name>
    <dbReference type="NCBI Taxonomy" id="76633"/>
    <lineage>
        <taxon>Bacteria</taxon>
        <taxon>Bacillati</taxon>
        <taxon>Bacillota</taxon>
        <taxon>Bacilli</taxon>
        <taxon>Bacillales</taxon>
        <taxon>Paenibacillaceae</taxon>
        <taxon>Thermobacillus</taxon>
    </lineage>
</organism>
<feature type="domain" description="Helicase ATP-binding" evidence="6">
    <location>
        <begin position="11"/>
        <end position="175"/>
    </location>
</feature>
<dbReference type="EC" id="3.6.4.-" evidence="8"/>
<evidence type="ECO:0000313" key="8">
    <source>
        <dbReference type="EMBL" id="CAG5084978.1"/>
    </source>
</evidence>
<dbReference type="CDD" id="cd18791">
    <property type="entry name" value="SF2_C_RHA"/>
    <property type="match status" value="1"/>
</dbReference>
<keyword evidence="1" id="KW-0547">Nucleotide-binding</keyword>
<dbReference type="PIRSF" id="PIRSF005496">
    <property type="entry name" value="ATP_hel_hrpB"/>
    <property type="match status" value="1"/>
</dbReference>
<dbReference type="Pfam" id="PF00271">
    <property type="entry name" value="Helicase_C"/>
    <property type="match status" value="1"/>
</dbReference>
<dbReference type="Gene3D" id="3.40.50.300">
    <property type="entry name" value="P-loop containing nucleotide triphosphate hydrolases"/>
    <property type="match status" value="2"/>
</dbReference>
<dbReference type="Pfam" id="PF24473">
    <property type="entry name" value="CON_HrpB"/>
    <property type="match status" value="1"/>
</dbReference>
<dbReference type="InterPro" id="IPR027417">
    <property type="entry name" value="P-loop_NTPase"/>
</dbReference>
<dbReference type="Pfam" id="PF00270">
    <property type="entry name" value="DEAD"/>
    <property type="match status" value="1"/>
</dbReference>
<dbReference type="InterPro" id="IPR013689">
    <property type="entry name" value="RNA_helicase_ATP-dep_HrpB_C"/>
</dbReference>
<evidence type="ECO:0000259" key="7">
    <source>
        <dbReference type="PROSITE" id="PS51194"/>
    </source>
</evidence>
<dbReference type="InterPro" id="IPR049614">
    <property type="entry name" value="HrpB_DEXH"/>
</dbReference>
<dbReference type="SUPFAM" id="SSF52540">
    <property type="entry name" value="P-loop containing nucleoside triphosphate hydrolases"/>
    <property type="match status" value="1"/>
</dbReference>
<keyword evidence="9" id="KW-1185">Reference proteome</keyword>
<comment type="caution">
    <text evidence="8">The sequence shown here is derived from an EMBL/GenBank/DDBJ whole genome shotgun (WGS) entry which is preliminary data.</text>
</comment>
<dbReference type="InterPro" id="IPR014001">
    <property type="entry name" value="Helicase_ATP-bd"/>
</dbReference>
<dbReference type="Gene3D" id="1.20.120.1080">
    <property type="match status" value="1"/>
</dbReference>
<dbReference type="PROSITE" id="PS51192">
    <property type="entry name" value="HELICASE_ATP_BIND_1"/>
    <property type="match status" value="1"/>
</dbReference>
<gene>
    <name evidence="8" type="primary">txxe 1705-hrpB</name>
    <name evidence="8" type="ORF">TXXE_08395</name>
</gene>
<evidence type="ECO:0000256" key="3">
    <source>
        <dbReference type="ARBA" id="ARBA00022806"/>
    </source>
</evidence>
<name>A0ABN7RWM1_THEXY</name>